<name>A0A016WNK3_9BILA</name>
<dbReference type="OrthoDB" id="5897998at2759"/>
<evidence type="ECO:0000313" key="4">
    <source>
        <dbReference type="EMBL" id="EYC41399.1"/>
    </source>
</evidence>
<evidence type="ECO:0008006" key="6">
    <source>
        <dbReference type="Google" id="ProtNLM"/>
    </source>
</evidence>
<evidence type="ECO:0000256" key="1">
    <source>
        <dbReference type="ARBA" id="ARBA00022737"/>
    </source>
</evidence>
<dbReference type="Proteomes" id="UP000024635">
    <property type="component" value="Unassembled WGS sequence"/>
</dbReference>
<keyword evidence="3" id="KW-0812">Transmembrane</keyword>
<keyword evidence="3" id="KW-0472">Membrane</keyword>
<reference evidence="5" key="1">
    <citation type="journal article" date="2015" name="Nat. Genet.">
        <title>The genome and transcriptome of the zoonotic hookworm Ancylostoma ceylanicum identify infection-specific gene families.</title>
        <authorList>
            <person name="Schwarz E.M."/>
            <person name="Hu Y."/>
            <person name="Antoshechkin I."/>
            <person name="Miller M.M."/>
            <person name="Sternberg P.W."/>
            <person name="Aroian R.V."/>
        </authorList>
    </citation>
    <scope>NUCLEOTIDE SEQUENCE</scope>
    <source>
        <strain evidence="5">HY135</strain>
    </source>
</reference>
<comment type="caution">
    <text evidence="4">The sequence shown here is derived from an EMBL/GenBank/DDBJ whole genome shotgun (WGS) entry which is preliminary data.</text>
</comment>
<accession>A0A016WNK3</accession>
<dbReference type="PANTHER" id="PTHR24637:SF283">
    <property type="entry name" value="COL_CUTICLE_N DOMAIN-CONTAINING PROTEIN"/>
    <property type="match status" value="1"/>
</dbReference>
<sequence length="516" mass="55677">MPFLKGTTRGVIYSTVASVIVTSLLVYSNYIILRLVEEITELESVAKHNISEFEFFLNDAWSNMLEETQLFREFFRQQEVWNSIRNKRESETLEEKRQKWKGIPKNFRMKSFRRKHRIKKDPPIAPPMMPPKFMCSKCKERSDMCPPGPPGPPGLPGADGEPGEPGPNGTDARSGLQQSTSQMGCIKCPVGPPGPPGEDGPPGPPGPEGKAWTEVDGYTGEVPVGPPGPPGPPGDPGPPGKPGPVGRTGFPGRGMLVYINPRGPPGPLAPGPPGPQGPPGPPAPPYGPPGRPGNPGLPGRRGMQGVQGRPGVPGNWGYPGGDGLYCKCPARSPTTTVTTHKPTPRVYSAPTSYRTSPPRQQTVQSYTTLRTVPSTSRVASFIARQASYGTPNTAAYHHSAYYASSPLPTTVRVVQPAPSQANTYATSRPAPPQTKSYSVVVPAVQLENSYPLPHASVLANALRRRSSLHKAGPAEKQPLKFAVRHNEGRMRKLRTLVGREAKVRKRVLPTEGFVRR</sequence>
<dbReference type="STRING" id="53326.A0A016WNK3"/>
<feature type="compositionally biased region" description="Pro residues" evidence="2">
    <location>
        <begin position="146"/>
        <end position="155"/>
    </location>
</feature>
<evidence type="ECO:0000256" key="2">
    <source>
        <dbReference type="SAM" id="MobiDB-lite"/>
    </source>
</evidence>
<dbReference type="PANTHER" id="PTHR24637">
    <property type="entry name" value="COLLAGEN"/>
    <property type="match status" value="1"/>
</dbReference>
<dbReference type="EMBL" id="JARK01000170">
    <property type="protein sequence ID" value="EYC41399.1"/>
    <property type="molecule type" value="Genomic_DNA"/>
</dbReference>
<gene>
    <name evidence="4" type="primary">Acey_s0570.g106</name>
    <name evidence="4" type="ORF">Y032_0570g106</name>
</gene>
<feature type="compositionally biased region" description="Polar residues" evidence="2">
    <location>
        <begin position="349"/>
        <end position="362"/>
    </location>
</feature>
<evidence type="ECO:0000256" key="3">
    <source>
        <dbReference type="SAM" id="Phobius"/>
    </source>
</evidence>
<proteinExistence type="predicted"/>
<organism evidence="4 5">
    <name type="scientific">Ancylostoma ceylanicum</name>
    <dbReference type="NCBI Taxonomy" id="53326"/>
    <lineage>
        <taxon>Eukaryota</taxon>
        <taxon>Metazoa</taxon>
        <taxon>Ecdysozoa</taxon>
        <taxon>Nematoda</taxon>
        <taxon>Chromadorea</taxon>
        <taxon>Rhabditida</taxon>
        <taxon>Rhabditina</taxon>
        <taxon>Rhabditomorpha</taxon>
        <taxon>Strongyloidea</taxon>
        <taxon>Ancylostomatidae</taxon>
        <taxon>Ancylostomatinae</taxon>
        <taxon>Ancylostoma</taxon>
    </lineage>
</organism>
<feature type="compositionally biased region" description="Pro residues" evidence="2">
    <location>
        <begin position="224"/>
        <end position="242"/>
    </location>
</feature>
<keyword evidence="3" id="KW-1133">Transmembrane helix</keyword>
<feature type="region of interest" description="Disordered" evidence="2">
    <location>
        <begin position="139"/>
        <end position="315"/>
    </location>
</feature>
<feature type="compositionally biased region" description="Pro residues" evidence="2">
    <location>
        <begin position="190"/>
        <end position="207"/>
    </location>
</feature>
<keyword evidence="1" id="KW-0677">Repeat</keyword>
<evidence type="ECO:0000313" key="5">
    <source>
        <dbReference type="Proteomes" id="UP000024635"/>
    </source>
</evidence>
<feature type="compositionally biased region" description="Pro residues" evidence="2">
    <location>
        <begin position="262"/>
        <end position="292"/>
    </location>
</feature>
<feature type="transmembrane region" description="Helical" evidence="3">
    <location>
        <begin position="12"/>
        <end position="33"/>
    </location>
</feature>
<dbReference type="AlphaFoldDB" id="A0A016WNK3"/>
<feature type="region of interest" description="Disordered" evidence="2">
    <location>
        <begin position="333"/>
        <end position="362"/>
    </location>
</feature>
<protein>
    <recommendedName>
        <fullName evidence="6">Nematode cuticle collagen N-terminal domain-containing protein</fullName>
    </recommendedName>
</protein>
<keyword evidence="5" id="KW-1185">Reference proteome</keyword>